<evidence type="ECO:0000256" key="5">
    <source>
        <dbReference type="SAM" id="SignalP"/>
    </source>
</evidence>
<feature type="signal peptide" evidence="5">
    <location>
        <begin position="1"/>
        <end position="20"/>
    </location>
</feature>
<dbReference type="GO" id="GO:0016209">
    <property type="term" value="F:antioxidant activity"/>
    <property type="evidence" value="ECO:0007669"/>
    <property type="project" value="InterPro"/>
</dbReference>
<keyword evidence="8" id="KW-1185">Reference proteome</keyword>
<sequence length="377" mass="41555">MRSLLFFSLCAMALSSCNQAKDGYTINGSLRGDLEDGTQVFLKTIGEGNQPVEVDTTTITQGKFEFSGIAEKPELYYIFVDKVKGYTAVILENGDIDFEASIDSLGFAEIGGTPQNDSFSNYMEESRKISLRQKSIQEDLQRATTSGGSPESIAALRDEMQELIEEYQGFETKFVSENPNALISALLLERSISTKTIESSKAQELYDAFSAEIKDSKPGQRILDLLERLKASEEADKNTSIGATAPNFSGPNPNGETLELKNLLGKATLVDFWAAWCRPCRAENPNIVSVYKKYHDKGLNIVGVSLDRTADAWKKAIEDDGLDWNHISNIAYFDDEIAKLYNVDAIPAAFLLDENGVIVAKNLRGPALEQKVAELLN</sequence>
<evidence type="ECO:0000313" key="8">
    <source>
        <dbReference type="Proteomes" id="UP000286990"/>
    </source>
</evidence>
<dbReference type="SUPFAM" id="SSF52833">
    <property type="entry name" value="Thioredoxin-like"/>
    <property type="match status" value="1"/>
</dbReference>
<evidence type="ECO:0000256" key="1">
    <source>
        <dbReference type="ARBA" id="ARBA00004196"/>
    </source>
</evidence>
<evidence type="ECO:0000313" key="7">
    <source>
        <dbReference type="EMBL" id="RRQ48437.1"/>
    </source>
</evidence>
<dbReference type="InterPro" id="IPR000866">
    <property type="entry name" value="AhpC/TSA"/>
</dbReference>
<evidence type="ECO:0000259" key="6">
    <source>
        <dbReference type="PROSITE" id="PS51352"/>
    </source>
</evidence>
<dbReference type="CDD" id="cd02966">
    <property type="entry name" value="TlpA_like_family"/>
    <property type="match status" value="1"/>
</dbReference>
<keyword evidence="3" id="KW-1015">Disulfide bond</keyword>
<dbReference type="InterPro" id="IPR025380">
    <property type="entry name" value="DUF4369"/>
</dbReference>
<dbReference type="PROSITE" id="PS51257">
    <property type="entry name" value="PROKAR_LIPOPROTEIN"/>
    <property type="match status" value="1"/>
</dbReference>
<dbReference type="InterPro" id="IPR013766">
    <property type="entry name" value="Thioredoxin_domain"/>
</dbReference>
<dbReference type="PANTHER" id="PTHR42852:SF6">
    <property type="entry name" value="THIOL:DISULFIDE INTERCHANGE PROTEIN DSBE"/>
    <property type="match status" value="1"/>
</dbReference>
<dbReference type="GO" id="GO:0017004">
    <property type="term" value="P:cytochrome complex assembly"/>
    <property type="evidence" value="ECO:0007669"/>
    <property type="project" value="UniProtKB-KW"/>
</dbReference>
<protein>
    <submittedName>
        <fullName evidence="7">AhpC/TSA family protein</fullName>
    </submittedName>
</protein>
<comment type="subcellular location">
    <subcellularLocation>
        <location evidence="1">Cell envelope</location>
    </subcellularLocation>
</comment>
<feature type="chain" id="PRO_5018720823" evidence="5">
    <location>
        <begin position="21"/>
        <end position="377"/>
    </location>
</feature>
<dbReference type="Proteomes" id="UP000286990">
    <property type="component" value="Unassembled WGS sequence"/>
</dbReference>
<dbReference type="Pfam" id="PF14289">
    <property type="entry name" value="DUF4369"/>
    <property type="match status" value="1"/>
</dbReference>
<dbReference type="AlphaFoldDB" id="A0A3R8R6W3"/>
<comment type="caution">
    <text evidence="7">The sequence shown here is derived from an EMBL/GenBank/DDBJ whole genome shotgun (WGS) entry which is preliminary data.</text>
</comment>
<dbReference type="InterPro" id="IPR050553">
    <property type="entry name" value="Thioredoxin_ResA/DsbE_sf"/>
</dbReference>
<feature type="domain" description="Thioredoxin" evidence="6">
    <location>
        <begin position="239"/>
        <end position="377"/>
    </location>
</feature>
<dbReference type="Pfam" id="PF00578">
    <property type="entry name" value="AhpC-TSA"/>
    <property type="match status" value="1"/>
</dbReference>
<keyword evidence="5" id="KW-0732">Signal</keyword>
<proteinExistence type="predicted"/>
<keyword evidence="4" id="KW-0676">Redox-active center</keyword>
<dbReference type="PROSITE" id="PS51352">
    <property type="entry name" value="THIOREDOXIN_2"/>
    <property type="match status" value="1"/>
</dbReference>
<dbReference type="GO" id="GO:0030313">
    <property type="term" value="C:cell envelope"/>
    <property type="evidence" value="ECO:0007669"/>
    <property type="project" value="UniProtKB-SubCell"/>
</dbReference>
<evidence type="ECO:0000256" key="4">
    <source>
        <dbReference type="ARBA" id="ARBA00023284"/>
    </source>
</evidence>
<organism evidence="7 8">
    <name type="scientific">Maribacter algicola</name>
    <dbReference type="NCBI Taxonomy" id="2498892"/>
    <lineage>
        <taxon>Bacteria</taxon>
        <taxon>Pseudomonadati</taxon>
        <taxon>Bacteroidota</taxon>
        <taxon>Flavobacteriia</taxon>
        <taxon>Flavobacteriales</taxon>
        <taxon>Flavobacteriaceae</taxon>
        <taxon>Maribacter</taxon>
    </lineage>
</organism>
<evidence type="ECO:0000256" key="3">
    <source>
        <dbReference type="ARBA" id="ARBA00023157"/>
    </source>
</evidence>
<keyword evidence="2" id="KW-0201">Cytochrome c-type biogenesis</keyword>
<dbReference type="Gene3D" id="3.40.30.10">
    <property type="entry name" value="Glutaredoxin"/>
    <property type="match status" value="1"/>
</dbReference>
<dbReference type="PANTHER" id="PTHR42852">
    <property type="entry name" value="THIOL:DISULFIDE INTERCHANGE PROTEIN DSBE"/>
    <property type="match status" value="1"/>
</dbReference>
<dbReference type="OrthoDB" id="1069091at2"/>
<evidence type="ECO:0000256" key="2">
    <source>
        <dbReference type="ARBA" id="ARBA00022748"/>
    </source>
</evidence>
<dbReference type="RefSeq" id="WP_125223156.1">
    <property type="nucleotide sequence ID" value="NZ_QUSX01000002.1"/>
</dbReference>
<dbReference type="GO" id="GO:0016491">
    <property type="term" value="F:oxidoreductase activity"/>
    <property type="evidence" value="ECO:0007669"/>
    <property type="project" value="InterPro"/>
</dbReference>
<dbReference type="InterPro" id="IPR036249">
    <property type="entry name" value="Thioredoxin-like_sf"/>
</dbReference>
<name>A0A3R8R6W3_9FLAO</name>
<accession>A0A3R8R6W3</accession>
<dbReference type="EMBL" id="QUSX01000002">
    <property type="protein sequence ID" value="RRQ48437.1"/>
    <property type="molecule type" value="Genomic_DNA"/>
</dbReference>
<gene>
    <name evidence="7" type="ORF">DZC72_12065</name>
</gene>
<reference evidence="8" key="1">
    <citation type="submission" date="2018-12" db="EMBL/GenBank/DDBJ databases">
        <title>Maribacter lutimaris sp. nov., isolated from marine sediment.</title>
        <authorList>
            <person name="Kim K.K."/>
        </authorList>
    </citation>
    <scope>NUCLEOTIDE SEQUENCE [LARGE SCALE GENOMIC DNA]</scope>
    <source>
        <strain evidence="8">PoM-212</strain>
    </source>
</reference>